<dbReference type="GO" id="GO:0009368">
    <property type="term" value="C:endopeptidase Clp complex"/>
    <property type="evidence" value="ECO:0007669"/>
    <property type="project" value="TreeGrafter"/>
</dbReference>
<dbReference type="SUPFAM" id="SSF52096">
    <property type="entry name" value="ClpP/crotonase"/>
    <property type="match status" value="1"/>
</dbReference>
<protein>
    <recommendedName>
        <fullName evidence="7 9">ATP-dependent Clp protease proteolytic subunit</fullName>
        <ecNumber evidence="7">3.4.21.92</ecNumber>
    </recommendedName>
    <alternativeName>
        <fullName evidence="7">Endopeptidase Clp</fullName>
    </alternativeName>
</protein>
<dbReference type="InterPro" id="IPR001907">
    <property type="entry name" value="ClpP"/>
</dbReference>
<dbReference type="Gene3D" id="3.90.226.10">
    <property type="entry name" value="2-enoyl-CoA Hydratase, Chain A, domain 1"/>
    <property type="match status" value="1"/>
</dbReference>
<dbReference type="GO" id="GO:0004176">
    <property type="term" value="F:ATP-dependent peptidase activity"/>
    <property type="evidence" value="ECO:0007669"/>
    <property type="project" value="InterPro"/>
</dbReference>
<accession>A0AB73IGG9</accession>
<dbReference type="EMBL" id="JAURTK010000004">
    <property type="protein sequence ID" value="MDP9648507.1"/>
    <property type="molecule type" value="Genomic_DNA"/>
</dbReference>
<evidence type="ECO:0000256" key="3">
    <source>
        <dbReference type="ARBA" id="ARBA00022670"/>
    </source>
</evidence>
<evidence type="ECO:0000256" key="1">
    <source>
        <dbReference type="ARBA" id="ARBA00007039"/>
    </source>
</evidence>
<comment type="similarity">
    <text evidence="1 7 9">Belongs to the peptidase S14 family.</text>
</comment>
<evidence type="ECO:0000313" key="10">
    <source>
        <dbReference type="EMBL" id="MDP9648507.1"/>
    </source>
</evidence>
<comment type="subunit">
    <text evidence="7">Fourteen ClpP subunits assemble into 2 heptameric rings which stack back to back to give a disk-like structure with a central cavity, resembling the structure of eukaryotic proteasomes.</text>
</comment>
<dbReference type="NCBIfam" id="NF009205">
    <property type="entry name" value="PRK12553.1"/>
    <property type="match status" value="1"/>
</dbReference>
<evidence type="ECO:0000256" key="8">
    <source>
        <dbReference type="PROSITE-ProRule" id="PRU10086"/>
    </source>
</evidence>
<evidence type="ECO:0000256" key="5">
    <source>
        <dbReference type="ARBA" id="ARBA00022825"/>
    </source>
</evidence>
<evidence type="ECO:0000256" key="7">
    <source>
        <dbReference type="HAMAP-Rule" id="MF_00444"/>
    </source>
</evidence>
<keyword evidence="4 7" id="KW-0378">Hydrolase</keyword>
<keyword evidence="3 7" id="KW-0645">Protease</keyword>
<dbReference type="NCBIfam" id="TIGR00493">
    <property type="entry name" value="clpP"/>
    <property type="match status" value="1"/>
</dbReference>
<evidence type="ECO:0000256" key="2">
    <source>
        <dbReference type="ARBA" id="ARBA00022490"/>
    </source>
</evidence>
<dbReference type="InterPro" id="IPR033135">
    <property type="entry name" value="ClpP_His_AS"/>
</dbReference>
<dbReference type="GO" id="GO:0051117">
    <property type="term" value="F:ATPase binding"/>
    <property type="evidence" value="ECO:0007669"/>
    <property type="project" value="TreeGrafter"/>
</dbReference>
<reference evidence="10" key="1">
    <citation type="submission" date="2023-07" db="EMBL/GenBank/DDBJ databases">
        <title>Sorghum-associated microbial communities from plants grown in Nebraska, USA.</title>
        <authorList>
            <person name="Schachtman D."/>
        </authorList>
    </citation>
    <scope>NUCLEOTIDE SEQUENCE</scope>
    <source>
        <strain evidence="10">DS1061</strain>
    </source>
</reference>
<proteinExistence type="inferred from homology"/>
<dbReference type="GO" id="GO:0005737">
    <property type="term" value="C:cytoplasm"/>
    <property type="evidence" value="ECO:0007669"/>
    <property type="project" value="UniProtKB-SubCell"/>
</dbReference>
<feature type="active site" evidence="7 8">
    <location>
        <position position="167"/>
    </location>
</feature>
<comment type="caution">
    <text evidence="10">The sequence shown here is derived from an EMBL/GenBank/DDBJ whole genome shotgun (WGS) entry which is preliminary data.</text>
</comment>
<dbReference type="Proteomes" id="UP001229486">
    <property type="component" value="Unassembled WGS sequence"/>
</dbReference>
<evidence type="ECO:0000256" key="6">
    <source>
        <dbReference type="ARBA" id="ARBA00034021"/>
    </source>
</evidence>
<comment type="catalytic activity">
    <reaction evidence="6 7 8">
        <text>Hydrolysis of proteins to small peptides in the presence of ATP and magnesium. alpha-casein is the usual test substrate. In the absence of ATP, only oligopeptides shorter than five residues are hydrolyzed (such as succinyl-Leu-Tyr-|-NHMec, and Leu-Tyr-Leu-|-Tyr-Trp, in which cleavage of the -Tyr-|-Leu- and -Tyr-|-Trp bonds also occurs).</text>
        <dbReference type="EC" id="3.4.21.92"/>
    </reaction>
</comment>
<dbReference type="PRINTS" id="PR00127">
    <property type="entry name" value="CLPPROTEASEP"/>
</dbReference>
<dbReference type="CDD" id="cd07017">
    <property type="entry name" value="S14_ClpP_2"/>
    <property type="match status" value="1"/>
</dbReference>
<gene>
    <name evidence="7" type="primary">clpP</name>
    <name evidence="10" type="ORF">J2793_003953</name>
</gene>
<comment type="function">
    <text evidence="7">Cleaves peptides in various proteins in a process that requires ATP hydrolysis. Has a chymotrypsin-like activity. Plays a major role in the degradation of misfolded proteins.</text>
</comment>
<dbReference type="HAMAP" id="MF_00444">
    <property type="entry name" value="ClpP"/>
    <property type="match status" value="1"/>
</dbReference>
<keyword evidence="2 7" id="KW-0963">Cytoplasm</keyword>
<dbReference type="AlphaFoldDB" id="A0AB73IGG9"/>
<dbReference type="InterPro" id="IPR023562">
    <property type="entry name" value="ClpP/TepA"/>
</dbReference>
<dbReference type="PANTHER" id="PTHR10381">
    <property type="entry name" value="ATP-DEPENDENT CLP PROTEASE PROTEOLYTIC SUBUNIT"/>
    <property type="match status" value="1"/>
</dbReference>
<dbReference type="Pfam" id="PF00574">
    <property type="entry name" value="CLP_protease"/>
    <property type="match status" value="1"/>
</dbReference>
<evidence type="ECO:0000256" key="4">
    <source>
        <dbReference type="ARBA" id="ARBA00022801"/>
    </source>
</evidence>
<evidence type="ECO:0000256" key="9">
    <source>
        <dbReference type="RuleBase" id="RU003567"/>
    </source>
</evidence>
<evidence type="ECO:0000313" key="11">
    <source>
        <dbReference type="Proteomes" id="UP001229486"/>
    </source>
</evidence>
<keyword evidence="5 7" id="KW-0720">Serine protease</keyword>
<dbReference type="FunFam" id="3.90.226.10:FF:000001">
    <property type="entry name" value="ATP-dependent Clp protease proteolytic subunit"/>
    <property type="match status" value="1"/>
</dbReference>
<comment type="subcellular location">
    <subcellularLocation>
        <location evidence="7">Cytoplasm</location>
    </subcellularLocation>
</comment>
<sequence>MGNTLRDRRAKKYLCHATGSGIVIGTAAHFREAKMHSNYASVTGLGLVPTVIEQSGRGERAYDIYSRLLRERIVFLVGPVNEQSASLIVAQLLFLESENPDKDISFYINSPGGSVYDGLAIYDTMQFIKPEVSTLCTGFAASMGTFLLCAGQRGKRYALPNARIMIHQPSGGSQGTAADIDIQAKEVLYLRERLNAMMAERTGRSIEEIARDTDRDNFMSALAAKTYGLVDEVLETRAALSPFPAAPDRRHDL</sequence>
<dbReference type="GO" id="GO:0004252">
    <property type="term" value="F:serine-type endopeptidase activity"/>
    <property type="evidence" value="ECO:0007669"/>
    <property type="project" value="UniProtKB-UniRule"/>
</dbReference>
<dbReference type="InterPro" id="IPR029045">
    <property type="entry name" value="ClpP/crotonase-like_dom_sf"/>
</dbReference>
<dbReference type="EC" id="3.4.21.92" evidence="7"/>
<dbReference type="PROSITE" id="PS00382">
    <property type="entry name" value="CLP_PROTEASE_HIS"/>
    <property type="match status" value="1"/>
</dbReference>
<organism evidence="10 11">
    <name type="scientific">Paraburkholderia caledonica</name>
    <dbReference type="NCBI Taxonomy" id="134536"/>
    <lineage>
        <taxon>Bacteria</taxon>
        <taxon>Pseudomonadati</taxon>
        <taxon>Pseudomonadota</taxon>
        <taxon>Betaproteobacteria</taxon>
        <taxon>Burkholderiales</taxon>
        <taxon>Burkholderiaceae</taxon>
        <taxon>Paraburkholderia</taxon>
    </lineage>
</organism>
<dbReference type="GO" id="GO:0006515">
    <property type="term" value="P:protein quality control for misfolded or incompletely synthesized proteins"/>
    <property type="evidence" value="ECO:0007669"/>
    <property type="project" value="TreeGrafter"/>
</dbReference>
<dbReference type="PANTHER" id="PTHR10381:SF70">
    <property type="entry name" value="ATP-DEPENDENT CLP PROTEASE PROTEOLYTIC SUBUNIT"/>
    <property type="match status" value="1"/>
</dbReference>
<dbReference type="NCBIfam" id="NF001368">
    <property type="entry name" value="PRK00277.1"/>
    <property type="match status" value="1"/>
</dbReference>
<name>A0AB73IGG9_9BURK</name>
<feature type="active site" description="Nucleophile" evidence="7">
    <location>
        <position position="142"/>
    </location>
</feature>